<organism evidence="2 3">
    <name type="scientific">Achaetomium macrosporum</name>
    <dbReference type="NCBI Taxonomy" id="79813"/>
    <lineage>
        <taxon>Eukaryota</taxon>
        <taxon>Fungi</taxon>
        <taxon>Dikarya</taxon>
        <taxon>Ascomycota</taxon>
        <taxon>Pezizomycotina</taxon>
        <taxon>Sordariomycetes</taxon>
        <taxon>Sordariomycetidae</taxon>
        <taxon>Sordariales</taxon>
        <taxon>Chaetomiaceae</taxon>
        <taxon>Achaetomium</taxon>
    </lineage>
</organism>
<reference evidence="2" key="2">
    <citation type="submission" date="2023-05" db="EMBL/GenBank/DDBJ databases">
        <authorList>
            <consortium name="Lawrence Berkeley National Laboratory"/>
            <person name="Steindorff A."/>
            <person name="Hensen N."/>
            <person name="Bonometti L."/>
            <person name="Westerberg I."/>
            <person name="Brannstrom I.O."/>
            <person name="Guillou S."/>
            <person name="Cros-Aarteil S."/>
            <person name="Calhoun S."/>
            <person name="Haridas S."/>
            <person name="Kuo A."/>
            <person name="Mondo S."/>
            <person name="Pangilinan J."/>
            <person name="Riley R."/>
            <person name="Labutti K."/>
            <person name="Andreopoulos B."/>
            <person name="Lipzen A."/>
            <person name="Chen C."/>
            <person name="Yanf M."/>
            <person name="Daum C."/>
            <person name="Ng V."/>
            <person name="Clum A."/>
            <person name="Ohm R."/>
            <person name="Martin F."/>
            <person name="Silar P."/>
            <person name="Natvig D."/>
            <person name="Lalanne C."/>
            <person name="Gautier V."/>
            <person name="Ament-Velasquez S.L."/>
            <person name="Kruys A."/>
            <person name="Hutchinson M.I."/>
            <person name="Powell A.J."/>
            <person name="Barry K."/>
            <person name="Miller A.N."/>
            <person name="Grigoriev I.V."/>
            <person name="Debuchy R."/>
            <person name="Gladieux P."/>
            <person name="Thoren M.H."/>
            <person name="Johannesson H."/>
        </authorList>
    </citation>
    <scope>NUCLEOTIDE SEQUENCE</scope>
    <source>
        <strain evidence="2">CBS 532.94</strain>
    </source>
</reference>
<dbReference type="Gene3D" id="3.90.1200.10">
    <property type="match status" value="1"/>
</dbReference>
<feature type="domain" description="Aminoglycoside phosphotransferase" evidence="1">
    <location>
        <begin position="61"/>
        <end position="100"/>
    </location>
</feature>
<dbReference type="InterPro" id="IPR051678">
    <property type="entry name" value="AGP_Transferase"/>
</dbReference>
<dbReference type="AlphaFoldDB" id="A0AAN7H3M7"/>
<dbReference type="PANTHER" id="PTHR21310:SF15">
    <property type="entry name" value="AMINOGLYCOSIDE PHOSPHOTRANSFERASE DOMAIN-CONTAINING PROTEIN"/>
    <property type="match status" value="1"/>
</dbReference>
<sequence>MDELSHEDQAVVMKEVESHIQTLQNLRSTRTGGPSGLVCPPQRGTVYFPLGTRWASTTSSTPDFVFCHCDLSQSNIIVDPATLKIEGIIDWEYAGYWPPFF</sequence>
<evidence type="ECO:0000259" key="1">
    <source>
        <dbReference type="Pfam" id="PF01636"/>
    </source>
</evidence>
<dbReference type="Proteomes" id="UP001303760">
    <property type="component" value="Unassembled WGS sequence"/>
</dbReference>
<reference evidence="2" key="1">
    <citation type="journal article" date="2023" name="Mol. Phylogenet. Evol.">
        <title>Genome-scale phylogeny and comparative genomics of the fungal order Sordariales.</title>
        <authorList>
            <person name="Hensen N."/>
            <person name="Bonometti L."/>
            <person name="Westerberg I."/>
            <person name="Brannstrom I.O."/>
            <person name="Guillou S."/>
            <person name="Cros-Aarteil S."/>
            <person name="Calhoun S."/>
            <person name="Haridas S."/>
            <person name="Kuo A."/>
            <person name="Mondo S."/>
            <person name="Pangilinan J."/>
            <person name="Riley R."/>
            <person name="LaButti K."/>
            <person name="Andreopoulos B."/>
            <person name="Lipzen A."/>
            <person name="Chen C."/>
            <person name="Yan M."/>
            <person name="Daum C."/>
            <person name="Ng V."/>
            <person name="Clum A."/>
            <person name="Steindorff A."/>
            <person name="Ohm R.A."/>
            <person name="Martin F."/>
            <person name="Silar P."/>
            <person name="Natvig D.O."/>
            <person name="Lalanne C."/>
            <person name="Gautier V."/>
            <person name="Ament-Velasquez S.L."/>
            <person name="Kruys A."/>
            <person name="Hutchinson M.I."/>
            <person name="Powell A.J."/>
            <person name="Barry K."/>
            <person name="Miller A.N."/>
            <person name="Grigoriev I.V."/>
            <person name="Debuchy R."/>
            <person name="Gladieux P."/>
            <person name="Hiltunen Thoren M."/>
            <person name="Johannesson H."/>
        </authorList>
    </citation>
    <scope>NUCLEOTIDE SEQUENCE</scope>
    <source>
        <strain evidence="2">CBS 532.94</strain>
    </source>
</reference>
<name>A0AAN7H3M7_9PEZI</name>
<comment type="caution">
    <text evidence="2">The sequence shown here is derived from an EMBL/GenBank/DDBJ whole genome shotgun (WGS) entry which is preliminary data.</text>
</comment>
<protein>
    <recommendedName>
        <fullName evidence="1">Aminoglycoside phosphotransferase domain-containing protein</fullName>
    </recommendedName>
</protein>
<proteinExistence type="predicted"/>
<dbReference type="InterPro" id="IPR002575">
    <property type="entry name" value="Aminoglycoside_PTrfase"/>
</dbReference>
<dbReference type="InterPro" id="IPR011009">
    <property type="entry name" value="Kinase-like_dom_sf"/>
</dbReference>
<dbReference type="PANTHER" id="PTHR21310">
    <property type="entry name" value="AMINOGLYCOSIDE PHOSPHOTRANSFERASE-RELATED-RELATED"/>
    <property type="match status" value="1"/>
</dbReference>
<accession>A0AAN7H3M7</accession>
<evidence type="ECO:0000313" key="3">
    <source>
        <dbReference type="Proteomes" id="UP001303760"/>
    </source>
</evidence>
<dbReference type="SUPFAM" id="SSF56112">
    <property type="entry name" value="Protein kinase-like (PK-like)"/>
    <property type="match status" value="1"/>
</dbReference>
<evidence type="ECO:0000313" key="2">
    <source>
        <dbReference type="EMBL" id="KAK4233506.1"/>
    </source>
</evidence>
<keyword evidence="3" id="KW-1185">Reference proteome</keyword>
<dbReference type="Pfam" id="PF01636">
    <property type="entry name" value="APH"/>
    <property type="match status" value="1"/>
</dbReference>
<dbReference type="EMBL" id="MU860540">
    <property type="protein sequence ID" value="KAK4233506.1"/>
    <property type="molecule type" value="Genomic_DNA"/>
</dbReference>
<gene>
    <name evidence="2" type="ORF">C8A03DRAFT_38777</name>
</gene>